<accession>A0A6U4A536</accession>
<evidence type="ECO:0000256" key="3">
    <source>
        <dbReference type="SAM" id="MobiDB-lite"/>
    </source>
</evidence>
<reference evidence="5" key="1">
    <citation type="submission" date="2021-01" db="EMBL/GenBank/DDBJ databases">
        <authorList>
            <person name="Corre E."/>
            <person name="Pelletier E."/>
            <person name="Niang G."/>
            <person name="Scheremetjew M."/>
            <person name="Finn R."/>
            <person name="Kale V."/>
            <person name="Holt S."/>
            <person name="Cochrane G."/>
            <person name="Meng A."/>
            <person name="Brown T."/>
            <person name="Cohen L."/>
        </authorList>
    </citation>
    <scope>NUCLEOTIDE SEQUENCE</scope>
    <source>
        <strain evidence="5">Pop2</strain>
    </source>
</reference>
<dbReference type="GO" id="GO:0005524">
    <property type="term" value="F:ATP binding"/>
    <property type="evidence" value="ECO:0007669"/>
    <property type="project" value="UniProtKB-KW"/>
</dbReference>
<evidence type="ECO:0000313" key="5">
    <source>
        <dbReference type="EMBL" id="CAD9326094.1"/>
    </source>
</evidence>
<protein>
    <recommendedName>
        <fullName evidence="4">Zeta toxin domain-containing protein</fullName>
    </recommendedName>
</protein>
<evidence type="ECO:0000256" key="1">
    <source>
        <dbReference type="ARBA" id="ARBA00022741"/>
    </source>
</evidence>
<dbReference type="PANTHER" id="PTHR41930">
    <property type="entry name" value="UPF0200 PROTEIN MJ1399"/>
    <property type="match status" value="1"/>
</dbReference>
<sequence length="609" mass="70077">MTMTTEEALPTLSEEKTAEQPQQKEHVFSEHLSSEENNKSDDMNFYGRFSHIRKTLDYSYHSNYRKERQWLQDTIIEEMLECVEITDINGNTCTTPTEPWLVFTAGAMGAGKSYTINSLVDDGRFPLLAFVLVDPDEIRRQLPEYSYFVEHNPELAGEMTRKEAGYMAEILTLAGLQAGKNVMVDGSLRDSDWYQIYFAQLRREYDGIRIAILHIDAPRDAVIQRAKERGEATGRVIPMKTLLMALEQVPRSVKILGPLADYFCKLNNAPGKEIELIKEDEDWDTFQMLWFQTCAWVPGKKKQPFSRRRSVNWSSDTGDKPELDKRLSIFAMKDRRQRSMRGLTRQKSYSLHSATDQNHKSIDMTFYGPYSHIRKTMDYGYHNNYTKERQWLQDAIVDDTLKSYNGKGTNGAAATLTDPWIVFVAGTMSSGKSHAIDTLNKNGRFPVMPFVRVDYDSIRKQMPEYAIYQRSSASDAEALTRKETGYIAQIIISAALQARKHVVVEASVKAADWYKEYFQNLKDEFSDIRIAILHVTAPIEIAKERLKAKYSGCDHYVPEDVLEEQFEEIPKSVGILADCCDYCCEINNGKNEMELVKEGETWESFQQRW</sequence>
<proteinExistence type="predicted"/>
<dbReference type="Pfam" id="PF06414">
    <property type="entry name" value="Zeta_toxin"/>
    <property type="match status" value="2"/>
</dbReference>
<organism evidence="5">
    <name type="scientific">Ditylum brightwellii</name>
    <dbReference type="NCBI Taxonomy" id="49249"/>
    <lineage>
        <taxon>Eukaryota</taxon>
        <taxon>Sar</taxon>
        <taxon>Stramenopiles</taxon>
        <taxon>Ochrophyta</taxon>
        <taxon>Bacillariophyta</taxon>
        <taxon>Mediophyceae</taxon>
        <taxon>Lithodesmiophycidae</taxon>
        <taxon>Lithodesmiales</taxon>
        <taxon>Lithodesmiaceae</taxon>
        <taxon>Ditylum</taxon>
    </lineage>
</organism>
<name>A0A6U4A536_9STRA</name>
<dbReference type="Gene3D" id="3.40.50.300">
    <property type="entry name" value="P-loop containing nucleotide triphosphate hydrolases"/>
    <property type="match status" value="2"/>
</dbReference>
<dbReference type="SUPFAM" id="SSF52540">
    <property type="entry name" value="P-loop containing nucleoside triphosphate hydrolases"/>
    <property type="match status" value="2"/>
</dbReference>
<feature type="domain" description="Zeta toxin" evidence="4">
    <location>
        <begin position="93"/>
        <end position="254"/>
    </location>
</feature>
<feature type="domain" description="Zeta toxin" evidence="4">
    <location>
        <begin position="417"/>
        <end position="577"/>
    </location>
</feature>
<dbReference type="AlphaFoldDB" id="A0A6U4A536"/>
<dbReference type="PANTHER" id="PTHR41930:SF1">
    <property type="entry name" value="DEPHOSPHO-COA KINASE"/>
    <property type="match status" value="1"/>
</dbReference>
<dbReference type="EMBL" id="HBGN01014035">
    <property type="protein sequence ID" value="CAD9326094.1"/>
    <property type="molecule type" value="Transcribed_RNA"/>
</dbReference>
<feature type="region of interest" description="Disordered" evidence="3">
    <location>
        <begin position="1"/>
        <end position="40"/>
    </location>
</feature>
<evidence type="ECO:0000259" key="4">
    <source>
        <dbReference type="Pfam" id="PF06414"/>
    </source>
</evidence>
<dbReference type="GO" id="GO:0016301">
    <property type="term" value="F:kinase activity"/>
    <property type="evidence" value="ECO:0007669"/>
    <property type="project" value="InterPro"/>
</dbReference>
<gene>
    <name evidence="5" type="ORF">DBRI1063_LOCUS8967</name>
</gene>
<keyword evidence="2" id="KW-0067">ATP-binding</keyword>
<dbReference type="InterPro" id="IPR027417">
    <property type="entry name" value="P-loop_NTPase"/>
</dbReference>
<feature type="compositionally biased region" description="Basic and acidic residues" evidence="3">
    <location>
        <begin position="13"/>
        <end position="40"/>
    </location>
</feature>
<dbReference type="InterPro" id="IPR010488">
    <property type="entry name" value="Zeta_toxin_domain"/>
</dbReference>
<evidence type="ECO:0000256" key="2">
    <source>
        <dbReference type="ARBA" id="ARBA00022840"/>
    </source>
</evidence>
<keyword evidence="1" id="KW-0547">Nucleotide-binding</keyword>